<dbReference type="OrthoDB" id="2576233at2759"/>
<dbReference type="EMBL" id="KV426363">
    <property type="protein sequence ID" value="KZV81844.1"/>
    <property type="molecule type" value="Genomic_DNA"/>
</dbReference>
<protein>
    <submittedName>
        <fullName evidence="1">Uncharacterized protein</fullName>
    </submittedName>
</protein>
<keyword evidence="2" id="KW-1185">Reference proteome</keyword>
<dbReference type="AlphaFoldDB" id="A0A165C588"/>
<proteinExistence type="predicted"/>
<evidence type="ECO:0000313" key="1">
    <source>
        <dbReference type="EMBL" id="KZV81844.1"/>
    </source>
</evidence>
<dbReference type="Pfam" id="PF18759">
    <property type="entry name" value="Plavaka"/>
    <property type="match status" value="1"/>
</dbReference>
<feature type="non-terminal residue" evidence="1">
    <location>
        <position position="251"/>
    </location>
</feature>
<reference evidence="1 2" key="1">
    <citation type="journal article" date="2016" name="Mol. Biol. Evol.">
        <title>Comparative Genomics of Early-Diverging Mushroom-Forming Fungi Provides Insights into the Origins of Lignocellulose Decay Capabilities.</title>
        <authorList>
            <person name="Nagy L.G."/>
            <person name="Riley R."/>
            <person name="Tritt A."/>
            <person name="Adam C."/>
            <person name="Daum C."/>
            <person name="Floudas D."/>
            <person name="Sun H."/>
            <person name="Yadav J.S."/>
            <person name="Pangilinan J."/>
            <person name="Larsson K.H."/>
            <person name="Matsuura K."/>
            <person name="Barry K."/>
            <person name="Labutti K."/>
            <person name="Kuo R."/>
            <person name="Ohm R.A."/>
            <person name="Bhattacharya S.S."/>
            <person name="Shirouzu T."/>
            <person name="Yoshinaga Y."/>
            <person name="Martin F.M."/>
            <person name="Grigoriev I.V."/>
            <person name="Hibbett D.S."/>
        </authorList>
    </citation>
    <scope>NUCLEOTIDE SEQUENCE [LARGE SCALE GENOMIC DNA]</scope>
    <source>
        <strain evidence="1 2">HHB12029</strain>
    </source>
</reference>
<accession>A0A165C588</accession>
<dbReference type="InParanoid" id="A0A165C588"/>
<sequence length="251" mass="29046">MKHIKIASELDSFPAVNTYLKEHGLNYVLEPFWKEWAHVNIHDAITPDILHQLYQGVIKHLVKWLQKLIGKKELDARMQRTPKVHGLRSFEKGISVLQRISGTEHKAIAKQLLPNVADGQIDRRVVRATRAILDFTRIASYECHSDDTLVDLEKALSVFHENKDVFIELGACKALALDLPKIHSLQHYPRSVRLVGSLKNCNTETGERLHIDSVKDGYAASNKKIDQVLKQICRWLEWRERMRYLARFLAW</sequence>
<name>A0A165C588_EXIGL</name>
<dbReference type="STRING" id="1314781.A0A165C588"/>
<dbReference type="Proteomes" id="UP000077266">
    <property type="component" value="Unassembled WGS sequence"/>
</dbReference>
<evidence type="ECO:0000313" key="2">
    <source>
        <dbReference type="Proteomes" id="UP000077266"/>
    </source>
</evidence>
<dbReference type="InterPro" id="IPR041078">
    <property type="entry name" value="Plavaka"/>
</dbReference>
<gene>
    <name evidence="1" type="ORF">EXIGLDRAFT_627870</name>
</gene>
<organism evidence="1 2">
    <name type="scientific">Exidia glandulosa HHB12029</name>
    <dbReference type="NCBI Taxonomy" id="1314781"/>
    <lineage>
        <taxon>Eukaryota</taxon>
        <taxon>Fungi</taxon>
        <taxon>Dikarya</taxon>
        <taxon>Basidiomycota</taxon>
        <taxon>Agaricomycotina</taxon>
        <taxon>Agaricomycetes</taxon>
        <taxon>Auriculariales</taxon>
        <taxon>Exidiaceae</taxon>
        <taxon>Exidia</taxon>
    </lineage>
</organism>